<keyword evidence="1" id="KW-0863">Zinc-finger</keyword>
<dbReference type="GO" id="GO:0003676">
    <property type="term" value="F:nucleic acid binding"/>
    <property type="evidence" value="ECO:0007669"/>
    <property type="project" value="InterPro"/>
</dbReference>
<evidence type="ECO:0000256" key="2">
    <source>
        <dbReference type="SAM" id="MobiDB-lite"/>
    </source>
</evidence>
<dbReference type="PROSITE" id="PS50158">
    <property type="entry name" value="ZF_CCHC"/>
    <property type="match status" value="1"/>
</dbReference>
<feature type="region of interest" description="Disordered" evidence="2">
    <location>
        <begin position="139"/>
        <end position="161"/>
    </location>
</feature>
<dbReference type="SMART" id="SM00343">
    <property type="entry name" value="ZnF_C2HC"/>
    <property type="match status" value="2"/>
</dbReference>
<evidence type="ECO:0000259" key="3">
    <source>
        <dbReference type="PROSITE" id="PS50158"/>
    </source>
</evidence>
<dbReference type="InterPro" id="IPR001878">
    <property type="entry name" value="Znf_CCHC"/>
</dbReference>
<dbReference type="Pfam" id="PF03732">
    <property type="entry name" value="Retrotrans_gag"/>
    <property type="match status" value="1"/>
</dbReference>
<dbReference type="Gene3D" id="4.10.60.10">
    <property type="entry name" value="Zinc finger, CCHC-type"/>
    <property type="match status" value="1"/>
</dbReference>
<sequence>MLKGKALLWYRNHKDGWRNWADVVDSVEIYFLPYRYRFKLEEDIRNRIQRPGEKAADYITDILTLIRRQGEMSRHSQLDRIYENLRTEYKHYIRPRDFNSLSDLLEFAGEFERLPKTVNPVSHNWGSPRVRFEARTAPNRLERSPDRVSGEATNTMRRKEDRSSYQRSEVCWNCGERGHQRRFCRGEFKPFCSRCGKEGILSKDCNCQRTGNEKRQ</sequence>
<keyword evidence="1" id="KW-0479">Metal-binding</keyword>
<accession>A0A1Y1JUZ4</accession>
<feature type="compositionally biased region" description="Basic and acidic residues" evidence="2">
    <location>
        <begin position="139"/>
        <end position="149"/>
    </location>
</feature>
<organism evidence="4">
    <name type="scientific">Photinus pyralis</name>
    <name type="common">Common eastern firefly</name>
    <name type="synonym">Lampyris pyralis</name>
    <dbReference type="NCBI Taxonomy" id="7054"/>
    <lineage>
        <taxon>Eukaryota</taxon>
        <taxon>Metazoa</taxon>
        <taxon>Ecdysozoa</taxon>
        <taxon>Arthropoda</taxon>
        <taxon>Hexapoda</taxon>
        <taxon>Insecta</taxon>
        <taxon>Pterygota</taxon>
        <taxon>Neoptera</taxon>
        <taxon>Endopterygota</taxon>
        <taxon>Coleoptera</taxon>
        <taxon>Polyphaga</taxon>
        <taxon>Elateriformia</taxon>
        <taxon>Elateroidea</taxon>
        <taxon>Lampyridae</taxon>
        <taxon>Lampyrinae</taxon>
        <taxon>Photinus</taxon>
    </lineage>
</organism>
<dbReference type="GO" id="GO:0008270">
    <property type="term" value="F:zinc ion binding"/>
    <property type="evidence" value="ECO:0007669"/>
    <property type="project" value="UniProtKB-KW"/>
</dbReference>
<dbReference type="EMBL" id="GEZM01099906">
    <property type="protein sequence ID" value="JAV53124.1"/>
    <property type="molecule type" value="Transcribed_RNA"/>
</dbReference>
<proteinExistence type="predicted"/>
<evidence type="ECO:0000256" key="1">
    <source>
        <dbReference type="PROSITE-ProRule" id="PRU00047"/>
    </source>
</evidence>
<reference evidence="4" key="1">
    <citation type="journal article" date="2016" name="Sci. Rep.">
        <title>Molecular characterization of firefly nuptial gifts: a multi-omics approach sheds light on postcopulatory sexual selection.</title>
        <authorList>
            <person name="Al-Wathiqui N."/>
            <person name="Fallon T.R."/>
            <person name="South A."/>
            <person name="Weng J.K."/>
            <person name="Lewis S.M."/>
        </authorList>
    </citation>
    <scope>NUCLEOTIDE SEQUENCE</scope>
</reference>
<dbReference type="InterPro" id="IPR036875">
    <property type="entry name" value="Znf_CCHC_sf"/>
</dbReference>
<name>A0A1Y1JUZ4_PHOPY</name>
<dbReference type="SUPFAM" id="SSF57756">
    <property type="entry name" value="Retrovirus zinc finger-like domains"/>
    <property type="match status" value="1"/>
</dbReference>
<dbReference type="AlphaFoldDB" id="A0A1Y1JUZ4"/>
<protein>
    <recommendedName>
        <fullName evidence="3">CCHC-type domain-containing protein</fullName>
    </recommendedName>
</protein>
<evidence type="ECO:0000313" key="4">
    <source>
        <dbReference type="EMBL" id="JAV53124.1"/>
    </source>
</evidence>
<keyword evidence="1" id="KW-0862">Zinc</keyword>
<dbReference type="InterPro" id="IPR005162">
    <property type="entry name" value="Retrotrans_gag_dom"/>
</dbReference>
<feature type="domain" description="CCHC-type" evidence="3">
    <location>
        <begin position="171"/>
        <end position="185"/>
    </location>
</feature>